<feature type="region of interest" description="Disordered" evidence="1">
    <location>
        <begin position="1"/>
        <end position="27"/>
    </location>
</feature>
<evidence type="ECO:0000256" key="1">
    <source>
        <dbReference type="SAM" id="MobiDB-lite"/>
    </source>
</evidence>
<dbReference type="KEGG" id="gog:C1280_20590"/>
<sequence>MNDNELDSNGRDSPSEPKYEPRNISPLRYLSVLTGESEWTPEEQDAIEQDPVLRQRITRLMLAMYAPLLGPKPTPPDAKPKGPVAWREPKKFKDAPCEDEVVAAGLGAHAGAAAAPKEEFTSASRVWTGKPAWSNRPSDWPEELSVVYEVLDGDLEVTIKGLEDVSTARYQAVLVAVGNPAIPIDSWFRTSKFKARTLQLDQSSRAGAQQLYVFLAERRGKKTELVAQPIPIRL</sequence>
<dbReference type="AlphaFoldDB" id="A0A2Z3H828"/>
<evidence type="ECO:0000313" key="2">
    <source>
        <dbReference type="EMBL" id="AWM39145.1"/>
    </source>
</evidence>
<evidence type="ECO:0000313" key="3">
    <source>
        <dbReference type="Proteomes" id="UP000245802"/>
    </source>
</evidence>
<accession>A0A2Z3H828</accession>
<feature type="compositionally biased region" description="Basic and acidic residues" evidence="1">
    <location>
        <begin position="8"/>
        <end position="21"/>
    </location>
</feature>
<protein>
    <submittedName>
        <fullName evidence="2">Uncharacterized protein</fullName>
    </submittedName>
</protein>
<dbReference type="RefSeq" id="WP_010036967.1">
    <property type="nucleotide sequence ID" value="NZ_CP025958.1"/>
</dbReference>
<dbReference type="EMBL" id="CP025958">
    <property type="protein sequence ID" value="AWM39145.1"/>
    <property type="molecule type" value="Genomic_DNA"/>
</dbReference>
<proteinExistence type="predicted"/>
<gene>
    <name evidence="2" type="ORF">C1280_20590</name>
</gene>
<dbReference type="Proteomes" id="UP000245802">
    <property type="component" value="Chromosome"/>
</dbReference>
<reference evidence="2 3" key="1">
    <citation type="submission" date="2018-01" db="EMBL/GenBank/DDBJ databases">
        <title>G. obscuriglobus.</title>
        <authorList>
            <person name="Franke J."/>
            <person name="Blomberg W."/>
            <person name="Selmecki A."/>
        </authorList>
    </citation>
    <scope>NUCLEOTIDE SEQUENCE [LARGE SCALE GENOMIC DNA]</scope>
    <source>
        <strain evidence="2 3">DSM 5831</strain>
    </source>
</reference>
<organism evidence="2 3">
    <name type="scientific">Gemmata obscuriglobus</name>
    <dbReference type="NCBI Taxonomy" id="114"/>
    <lineage>
        <taxon>Bacteria</taxon>
        <taxon>Pseudomonadati</taxon>
        <taxon>Planctomycetota</taxon>
        <taxon>Planctomycetia</taxon>
        <taxon>Gemmatales</taxon>
        <taxon>Gemmataceae</taxon>
        <taxon>Gemmata</taxon>
    </lineage>
</organism>
<keyword evidence="3" id="KW-1185">Reference proteome</keyword>
<name>A0A2Z3H828_9BACT</name>